<feature type="transmembrane region" description="Helical" evidence="1">
    <location>
        <begin position="268"/>
        <end position="290"/>
    </location>
</feature>
<dbReference type="SUPFAM" id="SSF81442">
    <property type="entry name" value="Cytochrome c oxidase subunit I-like"/>
    <property type="match status" value="1"/>
</dbReference>
<keyword evidence="1" id="KW-0812">Transmembrane</keyword>
<dbReference type="GeneID" id="24816110"/>
<reference evidence="4" key="3">
    <citation type="submission" date="2016-05" db="EMBL/GenBank/DDBJ databases">
        <authorList>
            <person name="Lavstsen T."/>
            <person name="Jespersen J.S."/>
        </authorList>
    </citation>
    <scope>NUCLEOTIDE SEQUENCE [LARGE SCALE GENOMIC DNA]</scope>
    <source>
        <strain evidence="4">U25</strain>
    </source>
</reference>
<dbReference type="InterPro" id="IPR000883">
    <property type="entry name" value="Cyt_C_Oxase_1"/>
</dbReference>
<dbReference type="RefSeq" id="WP_048104498.1">
    <property type="nucleotide sequence ID" value="NZ_CP007026.1"/>
</dbReference>
<accession>A0A0A7UYS1</accession>
<dbReference type="Proteomes" id="UP000241022">
    <property type="component" value="Unassembled WGS sequence"/>
</dbReference>
<feature type="domain" description="Cytochrome oxidase subunit I profile" evidence="2">
    <location>
        <begin position="6"/>
        <end position="508"/>
    </location>
</feature>
<feature type="transmembrane region" description="Helical" evidence="1">
    <location>
        <begin position="25"/>
        <end position="47"/>
    </location>
</feature>
<feature type="transmembrane region" description="Helical" evidence="1">
    <location>
        <begin position="378"/>
        <end position="401"/>
    </location>
</feature>
<protein>
    <submittedName>
        <fullName evidence="4">Cytochrome c oxidase subunit I</fullName>
    </submittedName>
    <submittedName>
        <fullName evidence="3">Putative cytochrome c oxidase, subunit I</fullName>
    </submittedName>
</protein>
<dbReference type="InterPro" id="IPR036927">
    <property type="entry name" value="Cyt_c_oxase-like_su1_sf"/>
</dbReference>
<dbReference type="EMBL" id="LXWN01000002">
    <property type="protein sequence ID" value="PTL87465.1"/>
    <property type="molecule type" value="Genomic_DNA"/>
</dbReference>
<dbReference type="GO" id="GO:0015990">
    <property type="term" value="P:electron transport coupled proton transport"/>
    <property type="evidence" value="ECO:0007669"/>
    <property type="project" value="TreeGrafter"/>
</dbReference>
<organism evidence="3 5">
    <name type="scientific">Candidatus Nitrosopelagicus brevis</name>
    <dbReference type="NCBI Taxonomy" id="1410606"/>
    <lineage>
        <taxon>Archaea</taxon>
        <taxon>Nitrososphaerota</taxon>
    </lineage>
</organism>
<dbReference type="GO" id="GO:0016020">
    <property type="term" value="C:membrane"/>
    <property type="evidence" value="ECO:0007669"/>
    <property type="project" value="InterPro"/>
</dbReference>
<gene>
    <name evidence="4" type="ORF">A7X95_06125</name>
    <name evidence="3" type="ORF">T478_0211</name>
</gene>
<dbReference type="OrthoDB" id="33297at2157"/>
<dbReference type="Proteomes" id="UP000030944">
    <property type="component" value="Chromosome"/>
</dbReference>
<feature type="transmembrane region" description="Helical" evidence="1">
    <location>
        <begin position="232"/>
        <end position="256"/>
    </location>
</feature>
<dbReference type="STRING" id="1410606.T478_0211"/>
<evidence type="ECO:0000259" key="2">
    <source>
        <dbReference type="PROSITE" id="PS50855"/>
    </source>
</evidence>
<dbReference type="PROSITE" id="PS50855">
    <property type="entry name" value="COX1"/>
    <property type="match status" value="1"/>
</dbReference>
<evidence type="ECO:0000313" key="6">
    <source>
        <dbReference type="Proteomes" id="UP000241022"/>
    </source>
</evidence>
<feature type="transmembrane region" description="Helical" evidence="1">
    <location>
        <begin position="147"/>
        <end position="168"/>
    </location>
</feature>
<evidence type="ECO:0000313" key="4">
    <source>
        <dbReference type="EMBL" id="PTL87465.1"/>
    </source>
</evidence>
<feature type="transmembrane region" description="Helical" evidence="1">
    <location>
        <begin position="305"/>
        <end position="326"/>
    </location>
</feature>
<reference evidence="3 5" key="1">
    <citation type="journal article" date="2015" name="Proc. Natl. Acad. Sci. U.S.A.">
        <title>Genomic and proteomic characterization of "Candidatus Nitrosopelagicus brevis": An ammonia-oxidizing archaeon from the open ocean.</title>
        <authorList>
            <person name="Santoro A.E."/>
            <person name="Dupont C.L."/>
            <person name="Richter R.A."/>
            <person name="Craig M.T."/>
            <person name="Carini P."/>
            <person name="McIlvin M.R."/>
            <person name="Yang Y."/>
            <person name="Orsi W.D."/>
            <person name="Moran D.M."/>
            <person name="Saito M.A."/>
        </authorList>
    </citation>
    <scope>NUCLEOTIDE SEQUENCE [LARGE SCALE GENOMIC DNA]</scope>
    <source>
        <strain evidence="3">CN25</strain>
        <strain evidence="5">V2</strain>
    </source>
</reference>
<dbReference type="InterPro" id="IPR023616">
    <property type="entry name" value="Cyt_c_oxase-like_su1_dom"/>
</dbReference>
<evidence type="ECO:0000313" key="3">
    <source>
        <dbReference type="EMBL" id="AJA91959.1"/>
    </source>
</evidence>
<feature type="transmembrane region" description="Helical" evidence="1">
    <location>
        <begin position="108"/>
        <end position="132"/>
    </location>
</feature>
<dbReference type="PRINTS" id="PR01165">
    <property type="entry name" value="CYCOXIDASEI"/>
</dbReference>
<feature type="transmembrane region" description="Helical" evidence="1">
    <location>
        <begin position="188"/>
        <end position="212"/>
    </location>
</feature>
<dbReference type="PANTHER" id="PTHR10422:SF18">
    <property type="entry name" value="CYTOCHROME C OXIDASE SUBUNIT 1"/>
    <property type="match status" value="1"/>
</dbReference>
<keyword evidence="1" id="KW-1133">Transmembrane helix</keyword>
<keyword evidence="6" id="KW-1185">Reference proteome</keyword>
<dbReference type="AlphaFoldDB" id="A0A0A7UYS1"/>
<dbReference type="KEGG" id="nbv:T478_0211"/>
<dbReference type="EMBL" id="CP007026">
    <property type="protein sequence ID" value="AJA91959.1"/>
    <property type="molecule type" value="Genomic_DNA"/>
</dbReference>
<feature type="transmembrane region" description="Helical" evidence="1">
    <location>
        <begin position="455"/>
        <end position="477"/>
    </location>
</feature>
<keyword evidence="1" id="KW-0472">Membrane</keyword>
<name>A0A0A7UYS1_9ARCH</name>
<dbReference type="GO" id="GO:0022904">
    <property type="term" value="P:respiratory electron transport chain"/>
    <property type="evidence" value="ECO:0007669"/>
    <property type="project" value="TreeGrafter"/>
</dbReference>
<dbReference type="HOGENOM" id="CLU_011899_7_3_2"/>
<dbReference type="GO" id="GO:0020037">
    <property type="term" value="F:heme binding"/>
    <property type="evidence" value="ECO:0007669"/>
    <property type="project" value="InterPro"/>
</dbReference>
<sequence>MVLELQKPRPIWQIMFSTHHTDVGLLYLITSLAFMFMGGALALLLRVELFSPGVQIIADSMTYNRIFTVHGTTLIFLFILPSASAFGNYLVPIMVRFKDMAYPKLNAVAFWMIPPAGALIWLGFADFTWYAYPTYSVVSAPGPAADMWIFGLKILGVSSILGSINFVVTIMKCKHPDLPLSKMPLLAWAYLTSSLITLVAVPTFAAALLMLLTDRLGASGFFNPAMGGDPIAYQHLFWFTFHPEVYILVIPAIGFMYEIFPRFSRKPIFSHSSGVAAFTLLTIVGFASWAHHMYATGMSFTEKTVFMVGTLAAVPASAMHTFNFLATMWGGRIKFATPIMWAVGGIALFFSAGAGGVVNSAMPLDFITHDSYWVVGHFHLFVMGTILFGTVGFVYYFFPYVTGRMYNEAMGKIHFILSFVGTVLVFFTQHILGLFGMPRRIYDYPAIPEWVQMNIIISIGAFIIGIGMAIFLGNLVWSAAKGKPADMDDPFGLGGKYYFPYQAKNPSH</sequence>
<dbReference type="GO" id="GO:0004129">
    <property type="term" value="F:cytochrome-c oxidase activity"/>
    <property type="evidence" value="ECO:0007669"/>
    <property type="project" value="InterPro"/>
</dbReference>
<reference evidence="4 6" key="4">
    <citation type="submission" date="2018-04" db="EMBL/GenBank/DDBJ databases">
        <title>Transcriptomics of ammonia oxidizing archaea.</title>
        <authorList>
            <person name="Carini P."/>
        </authorList>
    </citation>
    <scope>NUCLEOTIDE SEQUENCE [LARGE SCALE GENOMIC DNA]</scope>
    <source>
        <strain evidence="4 6">U25</strain>
    </source>
</reference>
<reference evidence="6" key="2">
    <citation type="submission" date="2016-05" db="EMBL/GenBank/DDBJ databases">
        <authorList>
            <person name="Dupont C."/>
            <person name="Santoro A."/>
        </authorList>
    </citation>
    <scope>NUCLEOTIDE SEQUENCE [LARGE SCALE GENOMIC DNA]</scope>
    <source>
        <strain evidence="6">U25</strain>
    </source>
</reference>
<dbReference type="GO" id="GO:0009060">
    <property type="term" value="P:aerobic respiration"/>
    <property type="evidence" value="ECO:0007669"/>
    <property type="project" value="InterPro"/>
</dbReference>
<evidence type="ECO:0000313" key="5">
    <source>
        <dbReference type="Proteomes" id="UP000030944"/>
    </source>
</evidence>
<feature type="transmembrane region" description="Helical" evidence="1">
    <location>
        <begin position="413"/>
        <end position="435"/>
    </location>
</feature>
<proteinExistence type="predicted"/>
<evidence type="ECO:0000256" key="1">
    <source>
        <dbReference type="SAM" id="Phobius"/>
    </source>
</evidence>
<dbReference type="Gene3D" id="1.20.210.10">
    <property type="entry name" value="Cytochrome c oxidase-like, subunit I domain"/>
    <property type="match status" value="1"/>
</dbReference>
<feature type="transmembrane region" description="Helical" evidence="1">
    <location>
        <begin position="67"/>
        <end position="87"/>
    </location>
</feature>
<dbReference type="Pfam" id="PF00115">
    <property type="entry name" value="COX1"/>
    <property type="match status" value="1"/>
</dbReference>
<feature type="transmembrane region" description="Helical" evidence="1">
    <location>
        <begin position="338"/>
        <end position="358"/>
    </location>
</feature>
<dbReference type="PANTHER" id="PTHR10422">
    <property type="entry name" value="CYTOCHROME C OXIDASE SUBUNIT 1"/>
    <property type="match status" value="1"/>
</dbReference>